<reference evidence="1 2" key="1">
    <citation type="submission" date="2017-08" db="EMBL/GenBank/DDBJ databases">
        <authorList>
            <person name="de Groot N.N."/>
        </authorList>
    </citation>
    <scope>NUCLEOTIDE SEQUENCE [LARGE SCALE GENOMIC DNA]</scope>
</reference>
<dbReference type="Proteomes" id="UP000224252">
    <property type="component" value="Segment"/>
</dbReference>
<evidence type="ECO:0000313" key="1">
    <source>
        <dbReference type="EMBL" id="ASV45099.1"/>
    </source>
</evidence>
<protein>
    <submittedName>
        <fullName evidence="1">Uncharacterized protein</fullName>
    </submittedName>
</protein>
<dbReference type="EMBL" id="MF612073">
    <property type="protein sequence ID" value="ASV45099.1"/>
    <property type="molecule type" value="Genomic_DNA"/>
</dbReference>
<proteinExistence type="predicted"/>
<sequence>MSKISLPKLREISQSAKEVIDAQAGKNEYVSQNDSGKMVQLYDHLNDVAAPPAVVKAMADELINLREINLRLRQQQIADRRRFCNPAPESLLRLIRIDSEDKQQ</sequence>
<evidence type="ECO:0000313" key="2">
    <source>
        <dbReference type="Proteomes" id="UP000224252"/>
    </source>
</evidence>
<organism evidence="1 2">
    <name type="scientific">Klebsiella phage SopranoGao</name>
    <dbReference type="NCBI Taxonomy" id="2026944"/>
    <lineage>
        <taxon>Viruses</taxon>
        <taxon>Duplodnaviria</taxon>
        <taxon>Heunggongvirae</taxon>
        <taxon>Uroviricota</taxon>
        <taxon>Caudoviricetes</taxon>
        <taxon>Lastavirus</taxon>
        <taxon>Lastavirus sopranogao</taxon>
    </lineage>
</organism>
<name>A0A248SL58_9CAUD</name>
<accession>A0A248SL58</accession>
<gene>
    <name evidence="1" type="ORF">SopranoGao_76</name>
</gene>
<keyword evidence="2" id="KW-1185">Reference proteome</keyword>